<comment type="caution">
    <text evidence="1">The sequence shown here is derived from an EMBL/GenBank/DDBJ whole genome shotgun (WGS) entry which is preliminary data.</text>
</comment>
<evidence type="ECO:0000313" key="2">
    <source>
        <dbReference type="Proteomes" id="UP000010433"/>
    </source>
</evidence>
<dbReference type="RefSeq" id="WP_009161358.1">
    <property type="nucleotide sequence ID" value="NZ_KB290963.1"/>
</dbReference>
<keyword evidence="2" id="KW-1185">Reference proteome</keyword>
<proteinExistence type="predicted"/>
<dbReference type="PATRIC" id="fig|1127699.3.peg.2292"/>
<gene>
    <name evidence="1" type="ORF">HMPREF9151_02498</name>
</gene>
<name>L1MYQ7_9BACT</name>
<evidence type="ECO:0008006" key="3">
    <source>
        <dbReference type="Google" id="ProtNLM"/>
    </source>
</evidence>
<sequence length="361" mass="42183">MSSPTSLLYAVLCNEFWGTPLPFRSLSHAQFQQLRQLALQQTVEGFLAGVLIRERIQLEQPDALLIFSRARMIEQLNYQTDQVLCQLNQLLTQENITHLIFKGQTLAQLYPHPAERTPGDIDFYCIPDHFRKAVSLLKECWQANIHVGESSQHYEFSYRQIPLEMHFRMIKFNSSYIQRYWDQLLSSTPYSAINIGSTSVPILNPTLNVLYTFLHLYHHLVELGVGLRQFCDVLQLLHHYRTEIDRPLLAVHLDKMGFRHAFCAIGYILVHRLGLPEEEFPLPLSPHYKKYERRILDIVFTGGNFGKYISTTAVRSGWRYNIEATARKLKHYILFRQLSPREILFTLLKELPQKILDGIKR</sequence>
<protein>
    <recommendedName>
        <fullName evidence="3">Nucleotidyltransferase family protein</fullName>
    </recommendedName>
</protein>
<dbReference type="Proteomes" id="UP000010433">
    <property type="component" value="Unassembled WGS sequence"/>
</dbReference>
<dbReference type="EMBL" id="AMEP01000164">
    <property type="protein sequence ID" value="EKX96096.1"/>
    <property type="molecule type" value="Genomic_DNA"/>
</dbReference>
<dbReference type="HOGENOM" id="CLU_045664_1_0_10"/>
<organism evidence="1 2">
    <name type="scientific">Hoylesella saccharolytica F0055</name>
    <dbReference type="NCBI Taxonomy" id="1127699"/>
    <lineage>
        <taxon>Bacteria</taxon>
        <taxon>Pseudomonadati</taxon>
        <taxon>Bacteroidota</taxon>
        <taxon>Bacteroidia</taxon>
        <taxon>Bacteroidales</taxon>
        <taxon>Prevotellaceae</taxon>
        <taxon>Hoylesella</taxon>
    </lineage>
</organism>
<dbReference type="STRING" id="1127699.HMPREF9151_02498"/>
<reference evidence="1 2" key="1">
    <citation type="submission" date="2012-05" db="EMBL/GenBank/DDBJ databases">
        <authorList>
            <person name="Weinstock G."/>
            <person name="Sodergren E."/>
            <person name="Lobos E.A."/>
            <person name="Fulton L."/>
            <person name="Fulton R."/>
            <person name="Courtney L."/>
            <person name="Fronick C."/>
            <person name="O'Laughlin M."/>
            <person name="Godfrey J."/>
            <person name="Wilson R.M."/>
            <person name="Miner T."/>
            <person name="Farmer C."/>
            <person name="Delehaunty K."/>
            <person name="Cordes M."/>
            <person name="Minx P."/>
            <person name="Tomlinson C."/>
            <person name="Chen J."/>
            <person name="Wollam A."/>
            <person name="Pepin K.H."/>
            <person name="Bhonagiri V."/>
            <person name="Zhang X."/>
            <person name="Suruliraj S."/>
            <person name="Warren W."/>
            <person name="Mitreva M."/>
            <person name="Mardis E.R."/>
            <person name="Wilson R.K."/>
        </authorList>
    </citation>
    <scope>NUCLEOTIDE SEQUENCE [LARGE SCALE GENOMIC DNA]</scope>
    <source>
        <strain evidence="1 2">F0055</strain>
    </source>
</reference>
<accession>L1MYQ7</accession>
<dbReference type="AlphaFoldDB" id="L1MYQ7"/>
<dbReference type="Pfam" id="PF14907">
    <property type="entry name" value="NTP_transf_5"/>
    <property type="match status" value="1"/>
</dbReference>
<dbReference type="OrthoDB" id="9812148at2"/>
<dbReference type="InterPro" id="IPR039498">
    <property type="entry name" value="NTP_transf_5"/>
</dbReference>
<evidence type="ECO:0000313" key="1">
    <source>
        <dbReference type="EMBL" id="EKX96096.1"/>
    </source>
</evidence>